<dbReference type="InterPro" id="IPR051989">
    <property type="entry name" value="FKBP-like_isomerase"/>
</dbReference>
<dbReference type="InterPro" id="IPR046357">
    <property type="entry name" value="PPIase_dom_sf"/>
</dbReference>
<dbReference type="EMBL" id="SGJD01001916">
    <property type="protein sequence ID" value="KAB0397726.1"/>
    <property type="molecule type" value="Genomic_DNA"/>
</dbReference>
<dbReference type="Pfam" id="PF13202">
    <property type="entry name" value="EF-hand_5"/>
    <property type="match status" value="2"/>
</dbReference>
<dbReference type="InterPro" id="IPR011992">
    <property type="entry name" value="EF-hand-dom_pair"/>
</dbReference>
<feature type="domain" description="EF-hand" evidence="16">
    <location>
        <begin position="389"/>
        <end position="424"/>
    </location>
</feature>
<evidence type="ECO:0000256" key="6">
    <source>
        <dbReference type="ARBA" id="ARBA00022737"/>
    </source>
</evidence>
<evidence type="ECO:0000256" key="14">
    <source>
        <dbReference type="SAM" id="MobiDB-lite"/>
    </source>
</evidence>
<dbReference type="PROSITE" id="PS00018">
    <property type="entry name" value="EF_HAND_1"/>
    <property type="match status" value="1"/>
</dbReference>
<evidence type="ECO:0000256" key="7">
    <source>
        <dbReference type="ARBA" id="ARBA00022824"/>
    </source>
</evidence>
<feature type="domain" description="PPIase FKBP-type" evidence="15">
    <location>
        <begin position="148"/>
        <end position="236"/>
    </location>
</feature>
<keyword evidence="8" id="KW-0106">Calcium</keyword>
<evidence type="ECO:0000256" key="4">
    <source>
        <dbReference type="ARBA" id="ARBA00022723"/>
    </source>
</evidence>
<dbReference type="EC" id="5.2.1.8" evidence="3 13"/>
<dbReference type="SMART" id="SM00054">
    <property type="entry name" value="EFh"/>
    <property type="match status" value="2"/>
</dbReference>
<dbReference type="SUPFAM" id="SSF47473">
    <property type="entry name" value="EF-hand"/>
    <property type="match status" value="1"/>
</dbReference>
<comment type="function">
    <text evidence="12">PPIases accelerate the folding of proteins during protein synthesis.</text>
</comment>
<sequence length="429" mass="47321">AVGRGLGRASPAGSPLEDVVIERYHIPRACPREVQMGDFVRYHYNGTFEDGKKFDSSYDRHTLVAIVVGVGRLITGMDRGLMGMPSRDAQTSTPPPTLGAAPNTAGLIPPDATLYFDVVLLDVWNKADTVQVSTLLRPPHCPRMVQDSDFVRYHYNGTLLDGTAFDTSYSRGGTYDTYVGSGWLIKGMDQGLLGMCPGERRKIIIPPFLAYGEKGYGDKIPGSAVLIFDVHIIDFHNPADPVEIKTLSRPPETCNETAKLGDFVRYHYNCSLLDGTKLFSSWVRGRARAGQGMCVGERRQLVVPPHLAHGESGARGVPGSAVLLFEVELVSREDGLPTGYLFVWHEDPPANLFEDMDLNKDGEVPPEEFSTFIKAQVSEGKGRLLPGQDPEKTIGDMFQNQDRNQDGNITAEELKLKSDEDQERVHEEL</sequence>
<dbReference type="Pfam" id="PF00254">
    <property type="entry name" value="FKBP_C"/>
    <property type="match status" value="3"/>
</dbReference>
<evidence type="ECO:0000256" key="9">
    <source>
        <dbReference type="ARBA" id="ARBA00023110"/>
    </source>
</evidence>
<organism evidence="17 18">
    <name type="scientific">Balaenoptera physalus</name>
    <name type="common">Fin whale</name>
    <name type="synonym">Balaena physalus</name>
    <dbReference type="NCBI Taxonomy" id="9770"/>
    <lineage>
        <taxon>Eukaryota</taxon>
        <taxon>Metazoa</taxon>
        <taxon>Chordata</taxon>
        <taxon>Craniata</taxon>
        <taxon>Vertebrata</taxon>
        <taxon>Euteleostomi</taxon>
        <taxon>Mammalia</taxon>
        <taxon>Eutheria</taxon>
        <taxon>Laurasiatheria</taxon>
        <taxon>Artiodactyla</taxon>
        <taxon>Whippomorpha</taxon>
        <taxon>Cetacea</taxon>
        <taxon>Mysticeti</taxon>
        <taxon>Balaenopteridae</taxon>
        <taxon>Balaenoptera</taxon>
    </lineage>
</organism>
<dbReference type="InterPro" id="IPR001179">
    <property type="entry name" value="PPIase_FKBP_dom"/>
</dbReference>
<evidence type="ECO:0000256" key="11">
    <source>
        <dbReference type="ARBA" id="ARBA00023235"/>
    </source>
</evidence>
<dbReference type="GO" id="GO:0003755">
    <property type="term" value="F:peptidyl-prolyl cis-trans isomerase activity"/>
    <property type="evidence" value="ECO:0007669"/>
    <property type="project" value="UniProtKB-KW"/>
</dbReference>
<feature type="domain" description="EF-hand" evidence="16">
    <location>
        <begin position="344"/>
        <end position="379"/>
    </location>
</feature>
<dbReference type="GO" id="GO:0005783">
    <property type="term" value="C:endoplasmic reticulum"/>
    <property type="evidence" value="ECO:0007669"/>
    <property type="project" value="UniProtKB-SubCell"/>
</dbReference>
<evidence type="ECO:0000256" key="1">
    <source>
        <dbReference type="ARBA" id="ARBA00000971"/>
    </source>
</evidence>
<keyword evidence="5" id="KW-0732">Signal</keyword>
<evidence type="ECO:0000256" key="10">
    <source>
        <dbReference type="ARBA" id="ARBA00023180"/>
    </source>
</evidence>
<evidence type="ECO:0000259" key="15">
    <source>
        <dbReference type="PROSITE" id="PS50059"/>
    </source>
</evidence>
<feature type="compositionally biased region" description="Basic and acidic residues" evidence="14">
    <location>
        <begin position="412"/>
        <end position="429"/>
    </location>
</feature>
<evidence type="ECO:0000256" key="3">
    <source>
        <dbReference type="ARBA" id="ARBA00013194"/>
    </source>
</evidence>
<keyword evidence="18" id="KW-1185">Reference proteome</keyword>
<dbReference type="GO" id="GO:0005509">
    <property type="term" value="F:calcium ion binding"/>
    <property type="evidence" value="ECO:0007669"/>
    <property type="project" value="InterPro"/>
</dbReference>
<gene>
    <name evidence="17" type="ORF">E2I00_019176</name>
</gene>
<evidence type="ECO:0000256" key="13">
    <source>
        <dbReference type="PROSITE-ProRule" id="PRU00277"/>
    </source>
</evidence>
<feature type="non-terminal residue" evidence="17">
    <location>
        <position position="1"/>
    </location>
</feature>
<dbReference type="AlphaFoldDB" id="A0A643CBX6"/>
<feature type="region of interest" description="Disordered" evidence="14">
    <location>
        <begin position="394"/>
        <end position="429"/>
    </location>
</feature>
<dbReference type="Proteomes" id="UP000437017">
    <property type="component" value="Unassembled WGS sequence"/>
</dbReference>
<evidence type="ECO:0000313" key="17">
    <source>
        <dbReference type="EMBL" id="KAB0397726.1"/>
    </source>
</evidence>
<keyword evidence="6" id="KW-0677">Repeat</keyword>
<evidence type="ECO:0000256" key="2">
    <source>
        <dbReference type="ARBA" id="ARBA00004240"/>
    </source>
</evidence>
<dbReference type="PANTHER" id="PTHR46046">
    <property type="entry name" value="PEPTIDYLPROLYL ISOMERASE"/>
    <property type="match status" value="1"/>
</dbReference>
<comment type="subcellular location">
    <subcellularLocation>
        <location evidence="2">Endoplasmic reticulum</location>
    </subcellularLocation>
</comment>
<feature type="domain" description="PPIase FKBP-type" evidence="15">
    <location>
        <begin position="37"/>
        <end position="124"/>
    </location>
</feature>
<comment type="catalytic activity">
    <reaction evidence="1 13">
        <text>[protein]-peptidylproline (omega=180) = [protein]-peptidylproline (omega=0)</text>
        <dbReference type="Rhea" id="RHEA:16237"/>
        <dbReference type="Rhea" id="RHEA-COMP:10747"/>
        <dbReference type="Rhea" id="RHEA-COMP:10748"/>
        <dbReference type="ChEBI" id="CHEBI:83833"/>
        <dbReference type="ChEBI" id="CHEBI:83834"/>
        <dbReference type="EC" id="5.2.1.8"/>
    </reaction>
</comment>
<comment type="caution">
    <text evidence="17">The sequence shown here is derived from an EMBL/GenBank/DDBJ whole genome shotgun (WGS) entry which is preliminary data.</text>
</comment>
<dbReference type="Gene3D" id="3.10.50.40">
    <property type="match status" value="3"/>
</dbReference>
<accession>A0A643CBX6</accession>
<dbReference type="InterPro" id="IPR002048">
    <property type="entry name" value="EF_hand_dom"/>
</dbReference>
<evidence type="ECO:0000256" key="12">
    <source>
        <dbReference type="ARBA" id="ARBA00055986"/>
    </source>
</evidence>
<dbReference type="PROSITE" id="PS50059">
    <property type="entry name" value="FKBP_PPIASE"/>
    <property type="match status" value="3"/>
</dbReference>
<keyword evidence="9 13" id="KW-0697">Rotamase</keyword>
<evidence type="ECO:0000313" key="18">
    <source>
        <dbReference type="Proteomes" id="UP000437017"/>
    </source>
</evidence>
<keyword evidence="10" id="KW-0325">Glycoprotein</keyword>
<dbReference type="PROSITE" id="PS50222">
    <property type="entry name" value="EF_HAND_2"/>
    <property type="match status" value="2"/>
</dbReference>
<keyword evidence="4" id="KW-0479">Metal-binding</keyword>
<dbReference type="FunFam" id="3.10.50.40:FF:000002">
    <property type="entry name" value="Peptidylprolyl isomerase"/>
    <property type="match status" value="1"/>
</dbReference>
<proteinExistence type="predicted"/>
<reference evidence="17 18" key="1">
    <citation type="journal article" date="2019" name="PLoS ONE">
        <title>Genomic analyses reveal an absence of contemporary introgressive admixture between fin whales and blue whales, despite known hybrids.</title>
        <authorList>
            <person name="Westbury M.V."/>
            <person name="Petersen B."/>
            <person name="Lorenzen E.D."/>
        </authorList>
    </citation>
    <scope>NUCLEOTIDE SEQUENCE [LARGE SCALE GENOMIC DNA]</scope>
    <source>
        <strain evidence="17">FinWhale-01</strain>
    </source>
</reference>
<dbReference type="Gene3D" id="1.10.238.10">
    <property type="entry name" value="EF-hand"/>
    <property type="match status" value="1"/>
</dbReference>
<evidence type="ECO:0000259" key="16">
    <source>
        <dbReference type="PROSITE" id="PS50222"/>
    </source>
</evidence>
<feature type="compositionally biased region" description="Polar residues" evidence="14">
    <location>
        <begin position="398"/>
        <end position="408"/>
    </location>
</feature>
<dbReference type="OrthoDB" id="1902587at2759"/>
<keyword evidence="7" id="KW-0256">Endoplasmic reticulum</keyword>
<dbReference type="SUPFAM" id="SSF54534">
    <property type="entry name" value="FKBP-like"/>
    <property type="match status" value="3"/>
</dbReference>
<dbReference type="InterPro" id="IPR018247">
    <property type="entry name" value="EF_Hand_1_Ca_BS"/>
</dbReference>
<protein>
    <recommendedName>
        <fullName evidence="3 13">peptidylprolyl isomerase</fullName>
        <ecNumber evidence="3 13">5.2.1.8</ecNumber>
    </recommendedName>
</protein>
<name>A0A643CBX6_BALPH</name>
<feature type="domain" description="PPIase FKBP-type" evidence="15">
    <location>
        <begin position="261"/>
        <end position="333"/>
    </location>
</feature>
<evidence type="ECO:0000256" key="8">
    <source>
        <dbReference type="ARBA" id="ARBA00022837"/>
    </source>
</evidence>
<evidence type="ECO:0000256" key="5">
    <source>
        <dbReference type="ARBA" id="ARBA00022729"/>
    </source>
</evidence>
<dbReference type="PANTHER" id="PTHR46046:SF3">
    <property type="entry name" value="PEPTIDYL-PROLYL CIS-TRANS ISOMERASE FKBP10"/>
    <property type="match status" value="1"/>
</dbReference>
<keyword evidence="11 13" id="KW-0413">Isomerase</keyword>